<feature type="domain" description="Aminotransferase class I/classII large" evidence="10">
    <location>
        <begin position="34"/>
        <end position="385"/>
    </location>
</feature>
<feature type="binding site" evidence="9">
    <location>
        <position position="272"/>
    </location>
    <ligand>
        <name>pyridoxal 5'-phosphate</name>
        <dbReference type="ChEBI" id="CHEBI:597326"/>
    </ligand>
</feature>
<dbReference type="EMBL" id="DVFI01000061">
    <property type="protein sequence ID" value="HIQ62758.1"/>
    <property type="molecule type" value="Genomic_DNA"/>
</dbReference>
<feature type="binding site" evidence="9">
    <location>
        <position position="206"/>
    </location>
    <ligand>
        <name>pyridoxal 5'-phosphate</name>
        <dbReference type="ChEBI" id="CHEBI:597326"/>
    </ligand>
</feature>
<proteinExistence type="inferred from homology"/>
<dbReference type="AlphaFoldDB" id="A0A9D0YXR9"/>
<feature type="modified residue" description="N6-(pyridoxal phosphate)lysine" evidence="9">
    <location>
        <position position="237"/>
    </location>
</feature>
<evidence type="ECO:0000256" key="1">
    <source>
        <dbReference type="ARBA" id="ARBA00001933"/>
    </source>
</evidence>
<keyword evidence="5 9" id="KW-0032">Aminotransferase</keyword>
<dbReference type="SUPFAM" id="SSF53383">
    <property type="entry name" value="PLP-dependent transferases"/>
    <property type="match status" value="1"/>
</dbReference>
<evidence type="ECO:0000256" key="8">
    <source>
        <dbReference type="ARBA" id="ARBA00051934"/>
    </source>
</evidence>
<protein>
    <recommendedName>
        <fullName evidence="4 9">LL-diaminopimelate aminotransferase</fullName>
        <shortName evidence="9">DAP-AT</shortName>
        <shortName evidence="9">DAP-aminotransferase</shortName>
        <shortName evidence="9">LL-DAP-aminotransferase</shortName>
        <ecNumber evidence="3 9">2.6.1.83</ecNumber>
    </recommendedName>
</protein>
<reference evidence="11" key="2">
    <citation type="journal article" date="2021" name="PeerJ">
        <title>Extensive microbial diversity within the chicken gut microbiome revealed by metagenomics and culture.</title>
        <authorList>
            <person name="Gilroy R."/>
            <person name="Ravi A."/>
            <person name="Getino M."/>
            <person name="Pursley I."/>
            <person name="Horton D.L."/>
            <person name="Alikhan N.F."/>
            <person name="Baker D."/>
            <person name="Gharbi K."/>
            <person name="Hall N."/>
            <person name="Watson M."/>
            <person name="Adriaenssens E.M."/>
            <person name="Foster-Nyarko E."/>
            <person name="Jarju S."/>
            <person name="Secka A."/>
            <person name="Antonio M."/>
            <person name="Oren A."/>
            <person name="Chaudhuri R.R."/>
            <person name="La Ragione R."/>
            <person name="Hildebrand F."/>
            <person name="Pallen M.J."/>
        </authorList>
    </citation>
    <scope>NUCLEOTIDE SEQUENCE</scope>
    <source>
        <strain evidence="11">ChiHile30-977</strain>
    </source>
</reference>
<evidence type="ECO:0000256" key="7">
    <source>
        <dbReference type="ARBA" id="ARBA00022898"/>
    </source>
</evidence>
<feature type="binding site" evidence="9">
    <location>
        <position position="108"/>
    </location>
    <ligand>
        <name>substrate</name>
    </ligand>
</feature>
<comment type="caution">
    <text evidence="11">The sequence shown here is derived from an EMBL/GenBank/DDBJ whole genome shotgun (WGS) entry which is preliminary data.</text>
</comment>
<evidence type="ECO:0000256" key="4">
    <source>
        <dbReference type="ARBA" id="ARBA00018052"/>
    </source>
</evidence>
<evidence type="ECO:0000256" key="2">
    <source>
        <dbReference type="ARBA" id="ARBA00004982"/>
    </source>
</evidence>
<dbReference type="InterPro" id="IPR015421">
    <property type="entry name" value="PyrdxlP-dep_Trfase_major"/>
</dbReference>
<dbReference type="InterPro" id="IPR015424">
    <property type="entry name" value="PyrdxlP-dep_Trfase"/>
</dbReference>
<feature type="binding site" evidence="9">
    <location>
        <position position="131"/>
    </location>
    <ligand>
        <name>substrate</name>
    </ligand>
</feature>
<feature type="binding site" evidence="9">
    <location>
        <position position="71"/>
    </location>
    <ligand>
        <name>pyridoxal 5'-phosphate</name>
        <dbReference type="ChEBI" id="CHEBI:597326"/>
    </ligand>
</feature>
<feature type="binding site" evidence="9">
    <location>
        <position position="368"/>
    </location>
    <ligand>
        <name>substrate</name>
    </ligand>
</feature>
<dbReference type="EC" id="2.6.1.83" evidence="3 9"/>
<feature type="binding site" evidence="9">
    <location>
        <position position="245"/>
    </location>
    <ligand>
        <name>pyridoxal 5'-phosphate</name>
        <dbReference type="ChEBI" id="CHEBI:597326"/>
    </ligand>
</feature>
<reference evidence="11" key="1">
    <citation type="submission" date="2020-10" db="EMBL/GenBank/DDBJ databases">
        <authorList>
            <person name="Gilroy R."/>
        </authorList>
    </citation>
    <scope>NUCLEOTIDE SEQUENCE</scope>
    <source>
        <strain evidence="11">ChiHile30-977</strain>
    </source>
</reference>
<dbReference type="NCBIfam" id="TIGR03542">
    <property type="entry name" value="DAPAT_plant"/>
    <property type="match status" value="1"/>
</dbReference>
<dbReference type="PANTHER" id="PTHR43144">
    <property type="entry name" value="AMINOTRANSFERASE"/>
    <property type="match status" value="1"/>
</dbReference>
<dbReference type="Proteomes" id="UP000886819">
    <property type="component" value="Unassembled WGS sequence"/>
</dbReference>
<evidence type="ECO:0000313" key="12">
    <source>
        <dbReference type="Proteomes" id="UP000886819"/>
    </source>
</evidence>
<dbReference type="Pfam" id="PF00155">
    <property type="entry name" value="Aminotran_1_2"/>
    <property type="match status" value="1"/>
</dbReference>
<feature type="binding site" evidence="9">
    <location>
        <position position="131"/>
    </location>
    <ligand>
        <name>pyridoxal 5'-phosphate</name>
        <dbReference type="ChEBI" id="CHEBI:597326"/>
    </ligand>
</feature>
<evidence type="ECO:0000256" key="9">
    <source>
        <dbReference type="HAMAP-Rule" id="MF_01642"/>
    </source>
</evidence>
<organism evidence="11 12">
    <name type="scientific">Candidatus Avichristensenella intestinipullorum</name>
    <dbReference type="NCBI Taxonomy" id="2840693"/>
    <lineage>
        <taxon>Bacteria</taxon>
        <taxon>Bacillati</taxon>
        <taxon>Bacillota</taxon>
        <taxon>Clostridia</taxon>
        <taxon>Candidatus Avichristensenella</taxon>
    </lineage>
</organism>
<feature type="binding site" evidence="9">
    <location>
        <position position="14"/>
    </location>
    <ligand>
        <name>substrate</name>
    </ligand>
</feature>
<comment type="similarity">
    <text evidence="9">Belongs to the class-I pyridoxal-phosphate-dependent aminotransferase family. LL-diaminopimelate aminotransferase subfamily.</text>
</comment>
<dbReference type="InterPro" id="IPR004839">
    <property type="entry name" value="Aminotransferase_I/II_large"/>
</dbReference>
<evidence type="ECO:0000259" key="10">
    <source>
        <dbReference type="Pfam" id="PF00155"/>
    </source>
</evidence>
<comment type="pathway">
    <text evidence="2 9">Amino-acid biosynthesis; L-lysine biosynthesis via DAP pathway; LL-2,6-diaminopimelate from (S)-tetrahydrodipicolinate (aminotransferase route): step 1/1.</text>
</comment>
<feature type="binding site" evidence="9">
    <location>
        <position position="175"/>
    </location>
    <ligand>
        <name>pyridoxal 5'-phosphate</name>
        <dbReference type="ChEBI" id="CHEBI:597326"/>
    </ligand>
</feature>
<keyword evidence="7 9" id="KW-0663">Pyridoxal phosphate</keyword>
<dbReference type="GO" id="GO:0010285">
    <property type="term" value="F:L,L-diaminopimelate aminotransferase activity"/>
    <property type="evidence" value="ECO:0007669"/>
    <property type="project" value="UniProtKB-UniRule"/>
</dbReference>
<feature type="binding site" evidence="9">
    <location>
        <begin position="234"/>
        <end position="236"/>
    </location>
    <ligand>
        <name>pyridoxal 5'-phosphate</name>
        <dbReference type="ChEBI" id="CHEBI:597326"/>
    </ligand>
</feature>
<evidence type="ECO:0000256" key="3">
    <source>
        <dbReference type="ARBA" id="ARBA00013138"/>
    </source>
</evidence>
<feature type="binding site" evidence="9">
    <location>
        <position position="41"/>
    </location>
    <ligand>
        <name>substrate</name>
    </ligand>
</feature>
<keyword evidence="6 9" id="KW-0808">Transferase</keyword>
<comment type="subunit">
    <text evidence="9">Homodimer.</text>
</comment>
<feature type="binding site" evidence="9">
    <location>
        <position position="175"/>
    </location>
    <ligand>
        <name>substrate</name>
    </ligand>
</feature>
<evidence type="ECO:0000313" key="11">
    <source>
        <dbReference type="EMBL" id="HIQ62758.1"/>
    </source>
</evidence>
<comment type="cofactor">
    <cofactor evidence="1 9">
        <name>pyridoxal 5'-phosphate</name>
        <dbReference type="ChEBI" id="CHEBI:597326"/>
    </cofactor>
</comment>
<dbReference type="GO" id="GO:0030170">
    <property type="term" value="F:pyridoxal phosphate binding"/>
    <property type="evidence" value="ECO:0007669"/>
    <property type="project" value="UniProtKB-UniRule"/>
</dbReference>
<dbReference type="InterPro" id="IPR015422">
    <property type="entry name" value="PyrdxlP-dep_Trfase_small"/>
</dbReference>
<dbReference type="Gene3D" id="3.90.1150.10">
    <property type="entry name" value="Aspartate Aminotransferase, domain 1"/>
    <property type="match status" value="1"/>
</dbReference>
<name>A0A9D0YXR9_9FIRM</name>
<dbReference type="GO" id="GO:0033362">
    <property type="term" value="P:lysine biosynthetic process via diaminopimelate, diaminopimelate-aminotransferase pathway"/>
    <property type="evidence" value="ECO:0007669"/>
    <property type="project" value="UniProtKB-UniRule"/>
</dbReference>
<evidence type="ECO:0000256" key="5">
    <source>
        <dbReference type="ARBA" id="ARBA00022576"/>
    </source>
</evidence>
<sequence>MTVNANLCALHGSYLFSETAARVAAFSQENPGKTLLRLGIGDVTLPVADAVVRALCAAAEEMGRPDGVHGYAPTAGYPFAIEAVRNGYYAPMGVDVAAEDIFISDGAKPDTAGAQELLSPGAVVAVCDPVYPVYADSNAMAGRRVVYLPCRAKDGFAPPLPRERVDAVYLCSPNNPTGMALSRDALAAWVDYARREDVLLLFDAAYSAYVAARDTPRSLFQIPGAQEVGVEFGSLSKSAGFTGLRCGWTVVPSANRWGLRRLWARRMATKTNGVAYPVQRAAEAALSPEGLAQSQQSVRYYQENARLLGEALRRSGYVVFGGADAPYLWVRCPEGLDGWGWFDRLLRQAQIVCTPGEGFGRCGAGYVRFCAFGRRDEIREAAERLGMNA</sequence>
<dbReference type="HAMAP" id="MF_01642">
    <property type="entry name" value="DapL_aminotrans_1"/>
    <property type="match status" value="1"/>
</dbReference>
<dbReference type="FunFam" id="3.40.640.10:FF:000099">
    <property type="entry name" value="LL-diaminopimelate aminotransferase, chloroplastic"/>
    <property type="match status" value="1"/>
</dbReference>
<gene>
    <name evidence="9" type="primary">dapL</name>
    <name evidence="11" type="ORF">IAA66_04120</name>
</gene>
<accession>A0A9D0YXR9</accession>
<evidence type="ECO:0000256" key="6">
    <source>
        <dbReference type="ARBA" id="ARBA00022679"/>
    </source>
</evidence>
<dbReference type="CDD" id="cd00609">
    <property type="entry name" value="AAT_like"/>
    <property type="match status" value="1"/>
</dbReference>
<dbReference type="InterPro" id="IPR019942">
    <property type="entry name" value="DapL/ALD1"/>
</dbReference>
<comment type="function">
    <text evidence="9">Involved in the synthesis of meso-diaminopimelate (m-DAP or DL-DAP), required for both lysine and peptidoglycan biosynthesis. Catalyzes the direct conversion of tetrahydrodipicolinate to LL-diaminopimelate.</text>
</comment>
<comment type="catalytic activity">
    <reaction evidence="8 9">
        <text>(2S,6S)-2,6-diaminopimelate + 2-oxoglutarate = (S)-2,3,4,5-tetrahydrodipicolinate + L-glutamate + H2O + H(+)</text>
        <dbReference type="Rhea" id="RHEA:23988"/>
        <dbReference type="ChEBI" id="CHEBI:15377"/>
        <dbReference type="ChEBI" id="CHEBI:15378"/>
        <dbReference type="ChEBI" id="CHEBI:16810"/>
        <dbReference type="ChEBI" id="CHEBI:16845"/>
        <dbReference type="ChEBI" id="CHEBI:29985"/>
        <dbReference type="ChEBI" id="CHEBI:57609"/>
        <dbReference type="EC" id="2.6.1.83"/>
    </reaction>
</comment>
<feature type="binding site" evidence="9">
    <location>
        <begin position="107"/>
        <end position="108"/>
    </location>
    <ligand>
        <name>pyridoxal 5'-phosphate</name>
        <dbReference type="ChEBI" id="CHEBI:597326"/>
    </ligand>
</feature>
<dbReference type="Gene3D" id="3.40.640.10">
    <property type="entry name" value="Type I PLP-dependent aspartate aminotransferase-like (Major domain)"/>
    <property type="match status" value="1"/>
</dbReference>
<feature type="binding site" evidence="9">
    <location>
        <position position="272"/>
    </location>
    <ligand>
        <name>substrate</name>
    </ligand>
</feature>